<dbReference type="InterPro" id="IPR036411">
    <property type="entry name" value="TorD-like_sf"/>
</dbReference>
<dbReference type="PANTHER" id="PTHR43680">
    <property type="entry name" value="NITRATE REDUCTASE MOLYBDENUM COFACTOR ASSEMBLY CHAPERONE"/>
    <property type="match status" value="1"/>
</dbReference>
<comment type="caution">
    <text evidence="3">The sequence shown here is derived from an EMBL/GenBank/DDBJ whole genome shotgun (WGS) entry which is preliminary data.</text>
</comment>
<accession>A0A1I3VZE6</accession>
<feature type="region of interest" description="Disordered" evidence="2">
    <location>
        <begin position="220"/>
        <end position="240"/>
    </location>
</feature>
<dbReference type="RefSeq" id="WP_093516737.1">
    <property type="nucleotide sequence ID" value="NZ_FOSK01000001.1"/>
</dbReference>
<dbReference type="Gene3D" id="1.10.3480.10">
    <property type="entry name" value="TorD-like"/>
    <property type="match status" value="1"/>
</dbReference>
<sequence length="240" mass="27069">MIVSLKTLSLLLNYPTQEFLDDLPALKDAVNSDRLLSAKGQKMICTLCDDLAGKDLYEVQEQYVFLFDRTRSHSLHLFEHVHGESRDRGQALVDLREMYLTNGFAVETTELPDYIPLFLEYLAHQPFIEAQELLGQTAHIFEALRLRLKKKGSIYANAFGAVAEISKASPSKELLSNILAEPEDDPNDLEAMDRIWQEEVVKFGGNVGEGSCGPDRLRMQMRAADRRPSDPTPQNIQGET</sequence>
<evidence type="ECO:0000256" key="1">
    <source>
        <dbReference type="ARBA" id="ARBA00023063"/>
    </source>
</evidence>
<proteinExistence type="predicted"/>
<evidence type="ECO:0000256" key="2">
    <source>
        <dbReference type="SAM" id="MobiDB-lite"/>
    </source>
</evidence>
<feature type="compositionally biased region" description="Basic and acidic residues" evidence="2">
    <location>
        <begin position="220"/>
        <end position="229"/>
    </location>
</feature>
<reference evidence="3 4" key="1">
    <citation type="submission" date="2016-10" db="EMBL/GenBank/DDBJ databases">
        <authorList>
            <person name="Varghese N."/>
            <person name="Submissions S."/>
        </authorList>
    </citation>
    <scope>NUCLEOTIDE SEQUENCE [LARGE SCALE GENOMIC DNA]</scope>
    <source>
        <strain evidence="3 4">DSM 16392</strain>
    </source>
</reference>
<organism evidence="3 4">
    <name type="scientific">Pseudovibrio ascidiaceicola</name>
    <dbReference type="NCBI Taxonomy" id="285279"/>
    <lineage>
        <taxon>Bacteria</taxon>
        <taxon>Pseudomonadati</taxon>
        <taxon>Pseudomonadota</taxon>
        <taxon>Alphaproteobacteria</taxon>
        <taxon>Hyphomicrobiales</taxon>
        <taxon>Stappiaceae</taxon>
        <taxon>Pseudovibrio</taxon>
    </lineage>
</organism>
<gene>
    <name evidence="3" type="ORF">SAMN04488518_101719</name>
</gene>
<name>A0A1I3VZE6_9HYPH</name>
<dbReference type="SUPFAM" id="SSF89155">
    <property type="entry name" value="TorD-like"/>
    <property type="match status" value="1"/>
</dbReference>
<dbReference type="InterPro" id="IPR003765">
    <property type="entry name" value="NO3_reductase_chaperone_NarJ"/>
</dbReference>
<keyword evidence="4" id="KW-1185">Reference proteome</keyword>
<dbReference type="Pfam" id="PF02613">
    <property type="entry name" value="Nitrate_red_del"/>
    <property type="match status" value="1"/>
</dbReference>
<evidence type="ECO:0000313" key="4">
    <source>
        <dbReference type="Proteomes" id="UP000199598"/>
    </source>
</evidence>
<dbReference type="InterPro" id="IPR020945">
    <property type="entry name" value="DMSO/NO3_reduct_chaperone"/>
</dbReference>
<dbReference type="PANTHER" id="PTHR43680:SF2">
    <property type="entry name" value="NITRATE REDUCTASE MOLYBDENUM COFACTOR ASSEMBLY CHAPERONE NARJ"/>
    <property type="match status" value="1"/>
</dbReference>
<keyword evidence="1" id="KW-0534">Nitrate assimilation</keyword>
<dbReference type="NCBIfam" id="TIGR00684">
    <property type="entry name" value="narJ"/>
    <property type="match status" value="1"/>
</dbReference>
<dbReference type="EMBL" id="FOSK01000001">
    <property type="protein sequence ID" value="SFK00530.1"/>
    <property type="molecule type" value="Genomic_DNA"/>
</dbReference>
<dbReference type="Proteomes" id="UP000199598">
    <property type="component" value="Unassembled WGS sequence"/>
</dbReference>
<evidence type="ECO:0000313" key="3">
    <source>
        <dbReference type="EMBL" id="SFK00530.1"/>
    </source>
</evidence>
<protein>
    <submittedName>
        <fullName evidence="3">Respiratory nitrate reductase chaperone NarJ</fullName>
    </submittedName>
</protein>